<dbReference type="Proteomes" id="UP000799778">
    <property type="component" value="Unassembled WGS sequence"/>
</dbReference>
<evidence type="ECO:0000259" key="1">
    <source>
        <dbReference type="Pfam" id="PF06985"/>
    </source>
</evidence>
<proteinExistence type="predicted"/>
<feature type="domain" description="Heterokaryon incompatibility" evidence="1">
    <location>
        <begin position="25"/>
        <end position="112"/>
    </location>
</feature>
<dbReference type="PANTHER" id="PTHR10622:SF11">
    <property type="entry name" value="HET-DOMAIN-CONTAINING PROTEIN"/>
    <property type="match status" value="1"/>
</dbReference>
<dbReference type="GeneID" id="54287829"/>
<sequence length="272" mass="31365">MRLLHRLPGDTFELTSVDDDHPPPYAILSHTWAEDQEITYEELKAGRGRDKTGFDKIRFCGEQAAVDRLHYFWVDTCCIDTSSYVEHSTAINSMFKWYQRASRCYVYLSDVSVPELVTDASTMRVTWASAFRCSRWFTRGWTLQELLAPPIVEFFSREGKLLGSKISLKHEIYDITGIPLRALGGQSLANFSVEERMRWVALRTTTVKEDIVYCLLGLFGVFLPLIYGEGIPNARRRLKEEIQKHRDHNDNISTKKVERSLPIILHQCPTLS</sequence>
<dbReference type="Pfam" id="PF06985">
    <property type="entry name" value="HET"/>
    <property type="match status" value="1"/>
</dbReference>
<protein>
    <recommendedName>
        <fullName evidence="1">Heterokaryon incompatibility domain-containing protein</fullName>
    </recommendedName>
</protein>
<organism evidence="2 3">
    <name type="scientific">Aaosphaeria arxii CBS 175.79</name>
    <dbReference type="NCBI Taxonomy" id="1450172"/>
    <lineage>
        <taxon>Eukaryota</taxon>
        <taxon>Fungi</taxon>
        <taxon>Dikarya</taxon>
        <taxon>Ascomycota</taxon>
        <taxon>Pezizomycotina</taxon>
        <taxon>Dothideomycetes</taxon>
        <taxon>Pleosporomycetidae</taxon>
        <taxon>Pleosporales</taxon>
        <taxon>Pleosporales incertae sedis</taxon>
        <taxon>Aaosphaeria</taxon>
    </lineage>
</organism>
<gene>
    <name evidence="2" type="ORF">BU24DRAFT_441264</name>
</gene>
<dbReference type="AlphaFoldDB" id="A0A6A5XRZ1"/>
<keyword evidence="3" id="KW-1185">Reference proteome</keyword>
<accession>A0A6A5XRZ1</accession>
<dbReference type="RefSeq" id="XP_033384018.1">
    <property type="nucleotide sequence ID" value="XM_033530432.1"/>
</dbReference>
<name>A0A6A5XRZ1_9PLEO</name>
<dbReference type="EMBL" id="ML978069">
    <property type="protein sequence ID" value="KAF2015679.1"/>
    <property type="molecule type" value="Genomic_DNA"/>
</dbReference>
<dbReference type="OrthoDB" id="674604at2759"/>
<reference evidence="2" key="1">
    <citation type="journal article" date="2020" name="Stud. Mycol.">
        <title>101 Dothideomycetes genomes: a test case for predicting lifestyles and emergence of pathogens.</title>
        <authorList>
            <person name="Haridas S."/>
            <person name="Albert R."/>
            <person name="Binder M."/>
            <person name="Bloem J."/>
            <person name="Labutti K."/>
            <person name="Salamov A."/>
            <person name="Andreopoulos B."/>
            <person name="Baker S."/>
            <person name="Barry K."/>
            <person name="Bills G."/>
            <person name="Bluhm B."/>
            <person name="Cannon C."/>
            <person name="Castanera R."/>
            <person name="Culley D."/>
            <person name="Daum C."/>
            <person name="Ezra D."/>
            <person name="Gonzalez J."/>
            <person name="Henrissat B."/>
            <person name="Kuo A."/>
            <person name="Liang C."/>
            <person name="Lipzen A."/>
            <person name="Lutzoni F."/>
            <person name="Magnuson J."/>
            <person name="Mondo S."/>
            <person name="Nolan M."/>
            <person name="Ohm R."/>
            <person name="Pangilinan J."/>
            <person name="Park H.-J."/>
            <person name="Ramirez L."/>
            <person name="Alfaro M."/>
            <person name="Sun H."/>
            <person name="Tritt A."/>
            <person name="Yoshinaga Y."/>
            <person name="Zwiers L.-H."/>
            <person name="Turgeon B."/>
            <person name="Goodwin S."/>
            <person name="Spatafora J."/>
            <person name="Crous P."/>
            <person name="Grigoriev I."/>
        </authorList>
    </citation>
    <scope>NUCLEOTIDE SEQUENCE</scope>
    <source>
        <strain evidence="2">CBS 175.79</strain>
    </source>
</reference>
<evidence type="ECO:0000313" key="2">
    <source>
        <dbReference type="EMBL" id="KAF2015679.1"/>
    </source>
</evidence>
<evidence type="ECO:0000313" key="3">
    <source>
        <dbReference type="Proteomes" id="UP000799778"/>
    </source>
</evidence>
<dbReference type="InterPro" id="IPR010730">
    <property type="entry name" value="HET"/>
</dbReference>
<dbReference type="PANTHER" id="PTHR10622">
    <property type="entry name" value="HET DOMAIN-CONTAINING PROTEIN"/>
    <property type="match status" value="1"/>
</dbReference>